<dbReference type="InterPro" id="IPR038670">
    <property type="entry name" value="HslJ-like_sf"/>
</dbReference>
<feature type="domain" description="DUF306" evidence="1">
    <location>
        <begin position="150"/>
        <end position="238"/>
    </location>
</feature>
<gene>
    <name evidence="2" type="ORF">SDC9_28527</name>
</gene>
<dbReference type="PANTHER" id="PTHR35535">
    <property type="entry name" value="HEAT SHOCK PROTEIN HSLJ"/>
    <property type="match status" value="1"/>
</dbReference>
<comment type="caution">
    <text evidence="2">The sequence shown here is derived from an EMBL/GenBank/DDBJ whole genome shotgun (WGS) entry which is preliminary data.</text>
</comment>
<name>A0A644UUU9_9ZZZZ</name>
<sequence length="343" mass="35507">MKYTKLVLAVLAVIAAGVIAAGCIAPQNSQTPQGEWILTGLGSDNTPVIGIISLEITDTGISGNSGVNIYSGSVILGPENNLIISGLGSTKMAGPANLMQQEQEYYNALKAVTGYKIIDGTLILMDNTGAELLTFANAAKSPVGTWTLDSDPSVTLSLLPDGTLNGRAPVNSYFGTYTLSVSNGLTFSGIGSTLMAGDEQHMKNESAFFTALNNISGYKLEKGTLLLTDNAGTTLLTFNKTPALVGKWLLASDQNVTLNFNAGGSLGGLAPVNVYGGSYTATDSTLSVGDDIISTMMAGTEKEMQAEFAFFAALKAAAGYTVIDGTLTIADKDGTELLVLLQA</sequence>
<proteinExistence type="predicted"/>
<feature type="domain" description="DUF306" evidence="1">
    <location>
        <begin position="253"/>
        <end position="339"/>
    </location>
</feature>
<evidence type="ECO:0000259" key="1">
    <source>
        <dbReference type="Pfam" id="PF03724"/>
    </source>
</evidence>
<feature type="domain" description="DUF306" evidence="1">
    <location>
        <begin position="30"/>
        <end position="135"/>
    </location>
</feature>
<dbReference type="InterPro" id="IPR005184">
    <property type="entry name" value="DUF306_Meta_HslJ"/>
</dbReference>
<dbReference type="EMBL" id="VSSQ01000165">
    <property type="protein sequence ID" value="MPL82582.1"/>
    <property type="molecule type" value="Genomic_DNA"/>
</dbReference>
<dbReference type="AlphaFoldDB" id="A0A644UUU9"/>
<organism evidence="2">
    <name type="scientific">bioreactor metagenome</name>
    <dbReference type="NCBI Taxonomy" id="1076179"/>
    <lineage>
        <taxon>unclassified sequences</taxon>
        <taxon>metagenomes</taxon>
        <taxon>ecological metagenomes</taxon>
    </lineage>
</organism>
<dbReference type="Gene3D" id="2.40.128.270">
    <property type="match status" value="3"/>
</dbReference>
<dbReference type="InterPro" id="IPR053147">
    <property type="entry name" value="Hsp_HslJ-like"/>
</dbReference>
<protein>
    <recommendedName>
        <fullName evidence="1">DUF306 domain-containing protein</fullName>
    </recommendedName>
</protein>
<dbReference type="Pfam" id="PF03724">
    <property type="entry name" value="META"/>
    <property type="match status" value="3"/>
</dbReference>
<evidence type="ECO:0000313" key="2">
    <source>
        <dbReference type="EMBL" id="MPL82582.1"/>
    </source>
</evidence>
<dbReference type="PROSITE" id="PS51257">
    <property type="entry name" value="PROKAR_LIPOPROTEIN"/>
    <property type="match status" value="1"/>
</dbReference>
<reference evidence="2" key="1">
    <citation type="submission" date="2019-08" db="EMBL/GenBank/DDBJ databases">
        <authorList>
            <person name="Kucharzyk K."/>
            <person name="Murdoch R.W."/>
            <person name="Higgins S."/>
            <person name="Loffler F."/>
        </authorList>
    </citation>
    <scope>NUCLEOTIDE SEQUENCE</scope>
</reference>
<dbReference type="PANTHER" id="PTHR35535:SF2">
    <property type="entry name" value="DUF306 DOMAIN-CONTAINING PROTEIN"/>
    <property type="match status" value="1"/>
</dbReference>
<accession>A0A644UUU9</accession>